<evidence type="ECO:0000256" key="7">
    <source>
        <dbReference type="RuleBase" id="RU364114"/>
    </source>
</evidence>
<sequence>MNSPAISKVFQQLFAHQTCSRRICTSSVPRSITAHHRKYHKKTSEETYVDEDGSVESNWQQRTAFFPPDKAKDYERYPMIDANALRNRKERPRRVKMLMRDFIEDCLYNPNYGYFPQQAVIFDPGEPFDFNSLPDTAAFDKVLGERYTEFEDALDEHSPSDTRQLWHTPTELFRPHYGEAIAQYLVTNYKTMHHPFHDLVIYELGAGNGTLMMNILDFIRDCYPDIYHRTKFKIIEISPALVTLQTAQLGANAESRGHKDRVEIINRSIFSWDTYIASPCFFLSLEVFDNFAHDSIRYDPFTEQPLQGSVLIDKNGDFYEFYSKDIDPVASRYLRVRHEAASHPFNHPVRGARWKRIIKARLPFAANLTVPEYIPTRLMQFFDILQRYFPLHHLVASDFNALPDAVQGINAPVVQTRYQRRTVPVTTPLVQQGYFDILFPTDFPVMEDIYQAITGRLTRVSSQEDFLRRWSDVEATQCKNGASPMLTWYKNASVMTTV</sequence>
<dbReference type="Proteomes" id="UP000664521">
    <property type="component" value="Unassembled WGS sequence"/>
</dbReference>
<evidence type="ECO:0000256" key="2">
    <source>
        <dbReference type="ARBA" id="ARBA00005891"/>
    </source>
</evidence>
<evidence type="ECO:0000256" key="6">
    <source>
        <dbReference type="ARBA" id="ARBA00048612"/>
    </source>
</evidence>
<dbReference type="EC" id="2.1.1.320" evidence="7"/>
<accession>A0A8H3FYM9</accession>
<organism evidence="8 9">
    <name type="scientific">Heterodermia speciosa</name>
    <dbReference type="NCBI Taxonomy" id="116794"/>
    <lineage>
        <taxon>Eukaryota</taxon>
        <taxon>Fungi</taxon>
        <taxon>Dikarya</taxon>
        <taxon>Ascomycota</taxon>
        <taxon>Pezizomycotina</taxon>
        <taxon>Lecanoromycetes</taxon>
        <taxon>OSLEUM clade</taxon>
        <taxon>Lecanoromycetidae</taxon>
        <taxon>Caliciales</taxon>
        <taxon>Physciaceae</taxon>
        <taxon>Heterodermia</taxon>
    </lineage>
</organism>
<comment type="function">
    <text evidence="7">Arginine methyltransferase involved in the assembly or stability of mitochondrial NADH:ubiquinone oxidoreductase complex (complex I).</text>
</comment>
<dbReference type="PANTHER" id="PTHR12049">
    <property type="entry name" value="PROTEIN ARGININE METHYLTRANSFERASE NDUFAF7, MITOCHONDRIAL"/>
    <property type="match status" value="1"/>
</dbReference>
<protein>
    <recommendedName>
        <fullName evidence="7">Protein arginine methyltransferase NDUFAF7</fullName>
        <ecNumber evidence="7">2.1.1.320</ecNumber>
    </recommendedName>
</protein>
<dbReference type="FunFam" id="3.40.50.12710:FF:000002">
    <property type="entry name" value="Protein arginine methyltransferase NDUFAF7"/>
    <property type="match status" value="1"/>
</dbReference>
<dbReference type="InterPro" id="IPR003788">
    <property type="entry name" value="NDUFAF7"/>
</dbReference>
<dbReference type="GO" id="GO:0035243">
    <property type="term" value="F:protein-arginine omega-N symmetric methyltransferase activity"/>
    <property type="evidence" value="ECO:0007669"/>
    <property type="project" value="UniProtKB-EC"/>
</dbReference>
<evidence type="ECO:0000256" key="4">
    <source>
        <dbReference type="ARBA" id="ARBA00022679"/>
    </source>
</evidence>
<dbReference type="InterPro" id="IPR038375">
    <property type="entry name" value="NDUFAF7_sf"/>
</dbReference>
<dbReference type="SUPFAM" id="SSF53335">
    <property type="entry name" value="S-adenosyl-L-methionine-dependent methyltransferases"/>
    <property type="match status" value="1"/>
</dbReference>
<name>A0A8H3FYM9_9LECA</name>
<evidence type="ECO:0000313" key="9">
    <source>
        <dbReference type="Proteomes" id="UP000664521"/>
    </source>
</evidence>
<gene>
    <name evidence="8" type="ORF">HETSPECPRED_008643</name>
</gene>
<keyword evidence="5 7" id="KW-0496">Mitochondrion</keyword>
<dbReference type="PANTHER" id="PTHR12049:SF5">
    <property type="entry name" value="PROTEIN ARGININE METHYLTRANSFERASE NDUFAF7 HOMOLOG, MITOCHONDRIAL"/>
    <property type="match status" value="1"/>
</dbReference>
<dbReference type="InterPro" id="IPR029063">
    <property type="entry name" value="SAM-dependent_MTases_sf"/>
</dbReference>
<dbReference type="GO" id="GO:0005739">
    <property type="term" value="C:mitochondrion"/>
    <property type="evidence" value="ECO:0007669"/>
    <property type="project" value="UniProtKB-SubCell"/>
</dbReference>
<keyword evidence="4 7" id="KW-0808">Transferase</keyword>
<comment type="catalytic activity">
    <reaction evidence="6 7">
        <text>L-arginyl-[protein] + 2 S-adenosyl-L-methionine = N(omega),N(omega)'-dimethyl-L-arginyl-[protein] + 2 S-adenosyl-L-homocysteine + 2 H(+)</text>
        <dbReference type="Rhea" id="RHEA:48108"/>
        <dbReference type="Rhea" id="RHEA-COMP:10532"/>
        <dbReference type="Rhea" id="RHEA-COMP:11992"/>
        <dbReference type="ChEBI" id="CHEBI:15378"/>
        <dbReference type="ChEBI" id="CHEBI:29965"/>
        <dbReference type="ChEBI" id="CHEBI:57856"/>
        <dbReference type="ChEBI" id="CHEBI:59789"/>
        <dbReference type="ChEBI" id="CHEBI:88221"/>
        <dbReference type="EC" id="2.1.1.320"/>
    </reaction>
</comment>
<dbReference type="Gene3D" id="3.40.50.12710">
    <property type="match status" value="1"/>
</dbReference>
<dbReference type="Pfam" id="PF02636">
    <property type="entry name" value="Methyltransf_28"/>
    <property type="match status" value="1"/>
</dbReference>
<dbReference type="AlphaFoldDB" id="A0A8H3FYM9"/>
<dbReference type="EMBL" id="CAJPDS010000067">
    <property type="protein sequence ID" value="CAF9933408.1"/>
    <property type="molecule type" value="Genomic_DNA"/>
</dbReference>
<evidence type="ECO:0000313" key="8">
    <source>
        <dbReference type="EMBL" id="CAF9933408.1"/>
    </source>
</evidence>
<evidence type="ECO:0000256" key="1">
    <source>
        <dbReference type="ARBA" id="ARBA00004173"/>
    </source>
</evidence>
<proteinExistence type="inferred from homology"/>
<comment type="subcellular location">
    <subcellularLocation>
        <location evidence="1 7">Mitochondrion</location>
    </subcellularLocation>
</comment>
<evidence type="ECO:0000256" key="3">
    <source>
        <dbReference type="ARBA" id="ARBA00022603"/>
    </source>
</evidence>
<evidence type="ECO:0000256" key="5">
    <source>
        <dbReference type="ARBA" id="ARBA00023128"/>
    </source>
</evidence>
<keyword evidence="9" id="KW-1185">Reference proteome</keyword>
<reference evidence="8" key="1">
    <citation type="submission" date="2021-03" db="EMBL/GenBank/DDBJ databases">
        <authorList>
            <person name="Tagirdzhanova G."/>
        </authorList>
    </citation>
    <scope>NUCLEOTIDE SEQUENCE</scope>
</reference>
<comment type="similarity">
    <text evidence="2 7">Belongs to the NDUFAF7 family.</text>
</comment>
<dbReference type="GO" id="GO:0032259">
    <property type="term" value="P:methylation"/>
    <property type="evidence" value="ECO:0007669"/>
    <property type="project" value="UniProtKB-KW"/>
</dbReference>
<comment type="caution">
    <text evidence="8">The sequence shown here is derived from an EMBL/GenBank/DDBJ whole genome shotgun (WGS) entry which is preliminary data.</text>
</comment>
<dbReference type="OrthoDB" id="17415at2759"/>
<keyword evidence="3 7" id="KW-0489">Methyltransferase</keyword>